<protein>
    <submittedName>
        <fullName evidence="2">Uncharacterized protein</fullName>
    </submittedName>
</protein>
<dbReference type="AlphaFoldDB" id="A0A939GWA8"/>
<evidence type="ECO:0000313" key="2">
    <source>
        <dbReference type="EMBL" id="MBO1248377.1"/>
    </source>
</evidence>
<dbReference type="RefSeq" id="WP_207573933.1">
    <property type="nucleotide sequence ID" value="NZ_JAFNME010000001.1"/>
</dbReference>
<feature type="region of interest" description="Disordered" evidence="1">
    <location>
        <begin position="364"/>
        <end position="393"/>
    </location>
</feature>
<dbReference type="EMBL" id="JAFNME010000001">
    <property type="protein sequence ID" value="MBO1248377.1"/>
    <property type="molecule type" value="Genomic_DNA"/>
</dbReference>
<organism evidence="2 3">
    <name type="scientific">Comamonas denitrificans</name>
    <dbReference type="NCBI Taxonomy" id="117506"/>
    <lineage>
        <taxon>Bacteria</taxon>
        <taxon>Pseudomonadati</taxon>
        <taxon>Pseudomonadota</taxon>
        <taxon>Betaproteobacteria</taxon>
        <taxon>Burkholderiales</taxon>
        <taxon>Comamonadaceae</taxon>
        <taxon>Comamonas</taxon>
    </lineage>
</organism>
<sequence length="393" mass="43478">MVLELVDAALQVVEAIPERTAAWQAFARNAVHQQGLVSFARLVSLLRQYEPSEDEELAILLWQGEVSEAGMARKAVRILRGLTVFLQGQGITDAASWLQWREAVQVQSIAQEAREEPVETVRAVLWHLDHGRCDVPWVLKFARRVLGQAPAHGHLMLAVQEMAEAMGLSARALARRIAWHERQFQALDDAPTLRLYWWQGVKRTLKAQLHNATTVTLQVGSGIDALPLSLAMHLRKGQPTLTVKLPRAFGAAPAWPNLTIIQLQQAGWGIGLGLGLVLQGEGALSAQLQLEIARRWKAAQLQPPVFERISATKWQVSCGWCDGLWMPSSLEHAEVSSWATDTALQVFEYVLVLKGMLRTTASSTGTKPPFLKTRSHSGNLATDTIEGSKHQTF</sequence>
<keyword evidence="3" id="KW-1185">Reference proteome</keyword>
<gene>
    <name evidence="2" type="ORF">J1777_00780</name>
</gene>
<proteinExistence type="predicted"/>
<evidence type="ECO:0000313" key="3">
    <source>
        <dbReference type="Proteomes" id="UP000664731"/>
    </source>
</evidence>
<accession>A0A939GWA8</accession>
<dbReference type="Proteomes" id="UP000664731">
    <property type="component" value="Unassembled WGS sequence"/>
</dbReference>
<evidence type="ECO:0000256" key="1">
    <source>
        <dbReference type="SAM" id="MobiDB-lite"/>
    </source>
</evidence>
<comment type="caution">
    <text evidence="2">The sequence shown here is derived from an EMBL/GenBank/DDBJ whole genome shotgun (WGS) entry which is preliminary data.</text>
</comment>
<name>A0A939GWA8_9BURK</name>
<reference evidence="2" key="1">
    <citation type="submission" date="2021-03" db="EMBL/GenBank/DDBJ databases">
        <title>Comamonas denitrificans.</title>
        <authorList>
            <person name="Finster K."/>
        </authorList>
    </citation>
    <scope>NUCLEOTIDE SEQUENCE</scope>
    <source>
        <strain evidence="2">MM2021_4</strain>
    </source>
</reference>